<gene>
    <name evidence="1" type="ORF">DM860_013061</name>
</gene>
<protein>
    <submittedName>
        <fullName evidence="1">Uncharacterized protein</fullName>
    </submittedName>
</protein>
<comment type="caution">
    <text evidence="1">The sequence shown here is derived from an EMBL/GenBank/DDBJ whole genome shotgun (WGS) entry which is preliminary data.</text>
</comment>
<keyword evidence="2" id="KW-1185">Reference proteome</keyword>
<evidence type="ECO:0000313" key="1">
    <source>
        <dbReference type="EMBL" id="RAL39860.1"/>
    </source>
</evidence>
<proteinExistence type="predicted"/>
<dbReference type="Proteomes" id="UP000249390">
    <property type="component" value="Unassembled WGS sequence"/>
</dbReference>
<organism evidence="1 2">
    <name type="scientific">Cuscuta australis</name>
    <dbReference type="NCBI Taxonomy" id="267555"/>
    <lineage>
        <taxon>Eukaryota</taxon>
        <taxon>Viridiplantae</taxon>
        <taxon>Streptophyta</taxon>
        <taxon>Embryophyta</taxon>
        <taxon>Tracheophyta</taxon>
        <taxon>Spermatophyta</taxon>
        <taxon>Magnoliopsida</taxon>
        <taxon>eudicotyledons</taxon>
        <taxon>Gunneridae</taxon>
        <taxon>Pentapetalae</taxon>
        <taxon>asterids</taxon>
        <taxon>lamiids</taxon>
        <taxon>Solanales</taxon>
        <taxon>Convolvulaceae</taxon>
        <taxon>Cuscuteae</taxon>
        <taxon>Cuscuta</taxon>
        <taxon>Cuscuta subgen. Grammica</taxon>
        <taxon>Cuscuta sect. Cleistogrammica</taxon>
    </lineage>
</organism>
<dbReference type="EMBL" id="NQVE01000196">
    <property type="protein sequence ID" value="RAL39860.1"/>
    <property type="molecule type" value="Genomic_DNA"/>
</dbReference>
<dbReference type="AlphaFoldDB" id="A0A328D451"/>
<accession>A0A328D451</accession>
<sequence>MDATAVSSKFGASLLDLRVEFDVVEVIHIVNVVDNMGGPAGPDGLNGGLGGLDGPALICTGLLHNIDTCYGTLLLLRVCMGRPCVRAISGSEWVQADEVGEYDQAIHIPCIV</sequence>
<reference evidence="1 2" key="1">
    <citation type="submission" date="2018-06" db="EMBL/GenBank/DDBJ databases">
        <title>The Genome of Cuscuta australis (Dodder) Provides Insight into the Evolution of Plant Parasitism.</title>
        <authorList>
            <person name="Liu H."/>
        </authorList>
    </citation>
    <scope>NUCLEOTIDE SEQUENCE [LARGE SCALE GENOMIC DNA]</scope>
    <source>
        <strain evidence="2">cv. Yunnan</strain>
        <tissue evidence="1">Vines</tissue>
    </source>
</reference>
<name>A0A328D451_9ASTE</name>
<evidence type="ECO:0000313" key="2">
    <source>
        <dbReference type="Proteomes" id="UP000249390"/>
    </source>
</evidence>